<reference evidence="3 4" key="1">
    <citation type="journal article" date="2024" name="Commun. Biol.">
        <title>Comparative genomic analysis of thermophilic fungi reveals convergent evolutionary adaptations and gene losses.</title>
        <authorList>
            <person name="Steindorff A.S."/>
            <person name="Aguilar-Pontes M.V."/>
            <person name="Robinson A.J."/>
            <person name="Andreopoulos B."/>
            <person name="LaButti K."/>
            <person name="Kuo A."/>
            <person name="Mondo S."/>
            <person name="Riley R."/>
            <person name="Otillar R."/>
            <person name="Haridas S."/>
            <person name="Lipzen A."/>
            <person name="Grimwood J."/>
            <person name="Schmutz J."/>
            <person name="Clum A."/>
            <person name="Reid I.D."/>
            <person name="Moisan M.C."/>
            <person name="Butler G."/>
            <person name="Nguyen T.T.M."/>
            <person name="Dewar K."/>
            <person name="Conant G."/>
            <person name="Drula E."/>
            <person name="Henrissat B."/>
            <person name="Hansel C."/>
            <person name="Singer S."/>
            <person name="Hutchinson M.I."/>
            <person name="de Vries R.P."/>
            <person name="Natvig D.O."/>
            <person name="Powell A.J."/>
            <person name="Tsang A."/>
            <person name="Grigoriev I.V."/>
        </authorList>
    </citation>
    <scope>NUCLEOTIDE SEQUENCE [LARGE SCALE GENOMIC DNA]</scope>
    <source>
        <strain evidence="3 4">ATCC 24622</strain>
    </source>
</reference>
<feature type="transmembrane region" description="Helical" evidence="1">
    <location>
        <begin position="6"/>
        <end position="27"/>
    </location>
</feature>
<proteinExistence type="predicted"/>
<name>A0ABR3V162_9PEZI</name>
<comment type="caution">
    <text evidence="3">The sequence shown here is derived from an EMBL/GenBank/DDBJ whole genome shotgun (WGS) entry which is preliminary data.</text>
</comment>
<dbReference type="Proteomes" id="UP001586593">
    <property type="component" value="Unassembled WGS sequence"/>
</dbReference>
<feature type="transmembrane region" description="Helical" evidence="1">
    <location>
        <begin position="74"/>
        <end position="101"/>
    </location>
</feature>
<organism evidence="3 4">
    <name type="scientific">Phialemonium thermophilum</name>
    <dbReference type="NCBI Taxonomy" id="223376"/>
    <lineage>
        <taxon>Eukaryota</taxon>
        <taxon>Fungi</taxon>
        <taxon>Dikarya</taxon>
        <taxon>Ascomycota</taxon>
        <taxon>Pezizomycotina</taxon>
        <taxon>Sordariomycetes</taxon>
        <taxon>Sordariomycetidae</taxon>
        <taxon>Cephalothecales</taxon>
        <taxon>Cephalothecaceae</taxon>
        <taxon>Phialemonium</taxon>
    </lineage>
</organism>
<keyword evidence="4" id="KW-1185">Reference proteome</keyword>
<keyword evidence="1" id="KW-0812">Transmembrane</keyword>
<dbReference type="InterPro" id="IPR003855">
    <property type="entry name" value="K+_transporter"/>
</dbReference>
<feature type="transmembrane region" description="Helical" evidence="1">
    <location>
        <begin position="48"/>
        <end position="68"/>
    </location>
</feature>
<dbReference type="Pfam" id="PF02705">
    <property type="entry name" value="K_trans"/>
    <property type="match status" value="1"/>
</dbReference>
<evidence type="ECO:0000259" key="2">
    <source>
        <dbReference type="Pfam" id="PF02705"/>
    </source>
</evidence>
<feature type="domain" description="K+ potassium transporter integral membrane" evidence="2">
    <location>
        <begin position="1"/>
        <end position="115"/>
    </location>
</feature>
<evidence type="ECO:0000313" key="4">
    <source>
        <dbReference type="Proteomes" id="UP001586593"/>
    </source>
</evidence>
<evidence type="ECO:0000313" key="3">
    <source>
        <dbReference type="EMBL" id="KAL1835345.1"/>
    </source>
</evidence>
<dbReference type="PANTHER" id="PTHR30540">
    <property type="entry name" value="OSMOTIC STRESS POTASSIUM TRANSPORTER"/>
    <property type="match status" value="1"/>
</dbReference>
<keyword evidence="1" id="KW-0472">Membrane</keyword>
<accession>A0ABR3V162</accession>
<gene>
    <name evidence="3" type="ORF">VTK73DRAFT_5753</name>
</gene>
<dbReference type="InterPro" id="IPR053951">
    <property type="entry name" value="K_trans_N"/>
</dbReference>
<keyword evidence="1" id="KW-1133">Transmembrane helix</keyword>
<evidence type="ECO:0000256" key="1">
    <source>
        <dbReference type="SAM" id="Phobius"/>
    </source>
</evidence>
<dbReference type="PANTHER" id="PTHR30540:SF83">
    <property type="entry name" value="K+ POTASSIUM TRANSPORTER"/>
    <property type="match status" value="1"/>
</dbReference>
<sequence>MVLSILAAVVASQAMITSTFQLLIQVMRLSYFPHIKVVHTSKRFHEQVYLPMANWLLMIGTVIVTAVYNNTTSLGHAYGVCVITVTFMTTCLVSLVALIVWRLPLYLVLPVLLLYPRAPGSRSCSRRS</sequence>
<protein>
    <recommendedName>
        <fullName evidence="2">K+ potassium transporter integral membrane domain-containing protein</fullName>
    </recommendedName>
</protein>
<dbReference type="EMBL" id="JAZHXJ010003209">
    <property type="protein sequence ID" value="KAL1835345.1"/>
    <property type="molecule type" value="Genomic_DNA"/>
</dbReference>